<dbReference type="KEGG" id="ppha:BVH74_09395"/>
<dbReference type="STRING" id="1931241.BVH74_09395"/>
<dbReference type="InterPro" id="IPR026881">
    <property type="entry name" value="WYL_dom"/>
</dbReference>
<dbReference type="InterPro" id="IPR051534">
    <property type="entry name" value="CBASS_pafABC_assoc_protein"/>
</dbReference>
<dbReference type="PANTHER" id="PTHR34580">
    <property type="match status" value="1"/>
</dbReference>
<dbReference type="PROSITE" id="PS52050">
    <property type="entry name" value="WYL"/>
    <property type="match status" value="1"/>
</dbReference>
<reference evidence="3 4" key="1">
    <citation type="submission" date="2017-03" db="EMBL/GenBank/DDBJ databases">
        <title>Complete genome sequence of the novel DNRA strain Pseudomonas sp. S-6-2 isolated from Chinese polluted river sediment. Journal of Biotechnology.</title>
        <authorList>
            <person name="Li J."/>
            <person name="Xiang F."/>
            <person name="Wang L."/>
            <person name="Xi L."/>
            <person name="Liu J."/>
        </authorList>
    </citation>
    <scope>NUCLEOTIDE SEQUENCE [LARGE SCALE GENOMIC DNA]</scope>
    <source>
        <strain evidence="3 4">S-6-2</strain>
    </source>
</reference>
<dbReference type="Proteomes" id="UP000243488">
    <property type="component" value="Chromosome"/>
</dbReference>
<sequence length="234" mass="26678">MSRTTRLFELMQLLRRHRRPVSGQALASELQVSLRTLYRDIAELKAIGAQIDGEPGLGYVLKPDFMLPPLMFSGEEVEALTLGLKWVEQRADEQLASAATEVLAKVSAVLPRALNARLDDDALLVGPGWDRPQTVALTVLRQAISEERKLQLHYRDEAGNPSQRLIWPISLVFFESSRVLAAWCELRQGFRHFRTDRIEAARLLPEHYPRRRHALRQAWLTTLDHNDSCPEAHC</sequence>
<proteinExistence type="predicted"/>
<name>A0A1V0B4U2_9GAMM</name>
<accession>A0A1V0B4U2</accession>
<evidence type="ECO:0000259" key="2">
    <source>
        <dbReference type="Pfam" id="PF13280"/>
    </source>
</evidence>
<dbReference type="SUPFAM" id="SSF46785">
    <property type="entry name" value="Winged helix' DNA-binding domain"/>
    <property type="match status" value="1"/>
</dbReference>
<evidence type="ECO:0000259" key="1">
    <source>
        <dbReference type="Pfam" id="PF08279"/>
    </source>
</evidence>
<gene>
    <name evidence="3" type="ORF">BVH74_09395</name>
</gene>
<dbReference type="InterPro" id="IPR013196">
    <property type="entry name" value="HTH_11"/>
</dbReference>
<dbReference type="Pfam" id="PF13280">
    <property type="entry name" value="WYL"/>
    <property type="match status" value="1"/>
</dbReference>
<dbReference type="RefSeq" id="WP_080049802.1">
    <property type="nucleotide sequence ID" value="NZ_CP020100.1"/>
</dbReference>
<dbReference type="AlphaFoldDB" id="A0A1V0B4U2"/>
<dbReference type="InterPro" id="IPR036388">
    <property type="entry name" value="WH-like_DNA-bd_sf"/>
</dbReference>
<feature type="domain" description="WYL" evidence="2">
    <location>
        <begin position="136"/>
        <end position="202"/>
    </location>
</feature>
<evidence type="ECO:0000313" key="4">
    <source>
        <dbReference type="Proteomes" id="UP000243488"/>
    </source>
</evidence>
<dbReference type="Pfam" id="PF08279">
    <property type="entry name" value="HTH_11"/>
    <property type="match status" value="1"/>
</dbReference>
<keyword evidence="4" id="KW-1185">Reference proteome</keyword>
<dbReference type="Gene3D" id="1.10.10.10">
    <property type="entry name" value="Winged helix-like DNA-binding domain superfamily/Winged helix DNA-binding domain"/>
    <property type="match status" value="1"/>
</dbReference>
<dbReference type="PANTHER" id="PTHR34580:SF3">
    <property type="entry name" value="PROTEIN PAFB"/>
    <property type="match status" value="1"/>
</dbReference>
<protein>
    <submittedName>
        <fullName evidence="3">Transcriptional regulator</fullName>
    </submittedName>
</protein>
<organism evidence="3 4">
    <name type="scientific">Halopseudomonas phragmitis</name>
    <dbReference type="NCBI Taxonomy" id="1931241"/>
    <lineage>
        <taxon>Bacteria</taxon>
        <taxon>Pseudomonadati</taxon>
        <taxon>Pseudomonadota</taxon>
        <taxon>Gammaproteobacteria</taxon>
        <taxon>Pseudomonadales</taxon>
        <taxon>Pseudomonadaceae</taxon>
        <taxon>Halopseudomonas</taxon>
    </lineage>
</organism>
<dbReference type="InterPro" id="IPR036390">
    <property type="entry name" value="WH_DNA-bd_sf"/>
</dbReference>
<evidence type="ECO:0000313" key="3">
    <source>
        <dbReference type="EMBL" id="AQZ94949.1"/>
    </source>
</evidence>
<dbReference type="EMBL" id="CP020100">
    <property type="protein sequence ID" value="AQZ94949.1"/>
    <property type="molecule type" value="Genomic_DNA"/>
</dbReference>
<feature type="domain" description="Helix-turn-helix type 11" evidence="1">
    <location>
        <begin position="6"/>
        <end position="59"/>
    </location>
</feature>